<proteinExistence type="predicted"/>
<reference evidence="2" key="1">
    <citation type="submission" date="2021-01" db="EMBL/GenBank/DDBJ databases">
        <authorList>
            <consortium name="Genoscope - CEA"/>
            <person name="William W."/>
        </authorList>
    </citation>
    <scope>NUCLEOTIDE SEQUENCE</scope>
</reference>
<sequence length="49" mass="5433">MNRQGASRRHRGIRSDAGVRSRQTTLKEPSFPEGKPDHTGTELISSLTL</sequence>
<dbReference type="EMBL" id="HG994371">
    <property type="protein sequence ID" value="CAF2005686.1"/>
    <property type="molecule type" value="Genomic_DNA"/>
</dbReference>
<gene>
    <name evidence="2" type="ORF">DARMORV10_C07P36540.1</name>
</gene>
<dbReference type="Proteomes" id="UP001295469">
    <property type="component" value="Chromosome C07"/>
</dbReference>
<evidence type="ECO:0000256" key="1">
    <source>
        <dbReference type="SAM" id="MobiDB-lite"/>
    </source>
</evidence>
<evidence type="ECO:0000313" key="2">
    <source>
        <dbReference type="EMBL" id="CAF2005686.1"/>
    </source>
</evidence>
<protein>
    <submittedName>
        <fullName evidence="2">(rape) hypothetical protein</fullName>
    </submittedName>
</protein>
<accession>A0A816MM94</accession>
<name>A0A816MM94_BRANA</name>
<feature type="compositionally biased region" description="Basic residues" evidence="1">
    <location>
        <begin position="1"/>
        <end position="12"/>
    </location>
</feature>
<organism evidence="2">
    <name type="scientific">Brassica napus</name>
    <name type="common">Rape</name>
    <dbReference type="NCBI Taxonomy" id="3708"/>
    <lineage>
        <taxon>Eukaryota</taxon>
        <taxon>Viridiplantae</taxon>
        <taxon>Streptophyta</taxon>
        <taxon>Embryophyta</taxon>
        <taxon>Tracheophyta</taxon>
        <taxon>Spermatophyta</taxon>
        <taxon>Magnoliopsida</taxon>
        <taxon>eudicotyledons</taxon>
        <taxon>Gunneridae</taxon>
        <taxon>Pentapetalae</taxon>
        <taxon>rosids</taxon>
        <taxon>malvids</taxon>
        <taxon>Brassicales</taxon>
        <taxon>Brassicaceae</taxon>
        <taxon>Brassiceae</taxon>
        <taxon>Brassica</taxon>
    </lineage>
</organism>
<dbReference type="AlphaFoldDB" id="A0A816MM94"/>
<feature type="region of interest" description="Disordered" evidence="1">
    <location>
        <begin position="1"/>
        <end position="49"/>
    </location>
</feature>